<dbReference type="CDD" id="cd06124">
    <property type="entry name" value="cupin_NimR-like_N"/>
    <property type="match status" value="1"/>
</dbReference>
<dbReference type="FunFam" id="1.10.10.60:FF:000132">
    <property type="entry name" value="AraC family transcriptional regulator"/>
    <property type="match status" value="1"/>
</dbReference>
<dbReference type="Pfam" id="PF12833">
    <property type="entry name" value="HTH_18"/>
    <property type="match status" value="1"/>
</dbReference>
<dbReference type="RefSeq" id="WP_121572905.1">
    <property type="nucleotide sequence ID" value="NZ_MJLZ01000001.1"/>
</dbReference>
<dbReference type="OrthoDB" id="5949386at2"/>
<keyword evidence="9" id="KW-1185">Reference proteome</keyword>
<dbReference type="GO" id="GO:0043565">
    <property type="term" value="F:sequence-specific DNA binding"/>
    <property type="evidence" value="ECO:0007669"/>
    <property type="project" value="InterPro"/>
</dbReference>
<dbReference type="InterPro" id="IPR020449">
    <property type="entry name" value="Tscrpt_reg_AraC-type_HTH"/>
</dbReference>
<evidence type="ECO:0000313" key="9">
    <source>
        <dbReference type="Proteomes" id="UP000285648"/>
    </source>
</evidence>
<dbReference type="SMART" id="SM00342">
    <property type="entry name" value="HTH_ARAC"/>
    <property type="match status" value="1"/>
</dbReference>
<dbReference type="InterPro" id="IPR003313">
    <property type="entry name" value="AraC-bd"/>
</dbReference>
<dbReference type="Proteomes" id="UP000285648">
    <property type="component" value="Unassembled WGS sequence"/>
</dbReference>
<dbReference type="SUPFAM" id="SSF46689">
    <property type="entry name" value="Homeodomain-like"/>
    <property type="match status" value="1"/>
</dbReference>
<dbReference type="AlphaFoldDB" id="A0A421DU17"/>
<dbReference type="Pfam" id="PF02311">
    <property type="entry name" value="AraC_binding"/>
    <property type="match status" value="1"/>
</dbReference>
<evidence type="ECO:0000256" key="2">
    <source>
        <dbReference type="ARBA" id="ARBA00023015"/>
    </source>
</evidence>
<organism evidence="8 9">
    <name type="scientific">Brenneria alni</name>
    <dbReference type="NCBI Taxonomy" id="71656"/>
    <lineage>
        <taxon>Bacteria</taxon>
        <taxon>Pseudomonadati</taxon>
        <taxon>Pseudomonadota</taxon>
        <taxon>Gammaproteobacteria</taxon>
        <taxon>Enterobacterales</taxon>
        <taxon>Pectobacteriaceae</taxon>
        <taxon>Brenneria</taxon>
    </lineage>
</organism>
<keyword evidence="3" id="KW-0238">DNA-binding</keyword>
<dbReference type="InterPro" id="IPR018060">
    <property type="entry name" value="HTH_AraC"/>
</dbReference>
<evidence type="ECO:0000256" key="6">
    <source>
        <dbReference type="ARBA" id="ARBA00044978"/>
    </source>
</evidence>
<dbReference type="EMBL" id="MJLZ01000001">
    <property type="protein sequence ID" value="RLM28246.1"/>
    <property type="molecule type" value="Genomic_DNA"/>
</dbReference>
<dbReference type="GO" id="GO:0003700">
    <property type="term" value="F:DNA-binding transcription factor activity"/>
    <property type="evidence" value="ECO:0007669"/>
    <property type="project" value="InterPro"/>
</dbReference>
<dbReference type="Gene3D" id="1.10.10.60">
    <property type="entry name" value="Homeodomain-like"/>
    <property type="match status" value="1"/>
</dbReference>
<dbReference type="PRINTS" id="PR00032">
    <property type="entry name" value="HTHARAC"/>
</dbReference>
<name>A0A421DU17_9GAMM</name>
<evidence type="ECO:0000256" key="4">
    <source>
        <dbReference type="ARBA" id="ARBA00023159"/>
    </source>
</evidence>
<reference evidence="8 9" key="1">
    <citation type="submission" date="2016-09" db="EMBL/GenBank/DDBJ databases">
        <authorList>
            <person name="Doonan J."/>
            <person name="Pachebat J.A."/>
            <person name="Golyshin P.N."/>
            <person name="Denman S."/>
            <person name="Mcdonald J.E."/>
        </authorList>
    </citation>
    <scope>NUCLEOTIDE SEQUENCE [LARGE SCALE GENOMIC DNA]</scope>
    <source>
        <strain evidence="8 9">NCPPB 3934</strain>
    </source>
</reference>
<protein>
    <recommendedName>
        <fullName evidence="6">Arabinose operon regulatory protein</fullName>
    </recommendedName>
</protein>
<evidence type="ECO:0000313" key="8">
    <source>
        <dbReference type="EMBL" id="RLM28246.1"/>
    </source>
</evidence>
<evidence type="ECO:0000259" key="7">
    <source>
        <dbReference type="PROSITE" id="PS01124"/>
    </source>
</evidence>
<gene>
    <name evidence="8" type="ORF">BIY29_00900</name>
</gene>
<keyword evidence="1" id="KW-0678">Repressor</keyword>
<feature type="domain" description="HTH araC/xylS-type" evidence="7">
    <location>
        <begin position="166"/>
        <end position="263"/>
    </location>
</feature>
<dbReference type="SUPFAM" id="SSF51182">
    <property type="entry name" value="RmlC-like cupins"/>
    <property type="match status" value="1"/>
</dbReference>
<comment type="caution">
    <text evidence="8">The sequence shown here is derived from an EMBL/GenBank/DDBJ whole genome shotgun (WGS) entry which is preliminary data.</text>
</comment>
<keyword evidence="4" id="KW-0010">Activator</keyword>
<proteinExistence type="predicted"/>
<evidence type="ECO:0000256" key="3">
    <source>
        <dbReference type="ARBA" id="ARBA00023125"/>
    </source>
</evidence>
<dbReference type="PROSITE" id="PS01124">
    <property type="entry name" value="HTH_ARAC_FAMILY_2"/>
    <property type="match status" value="1"/>
</dbReference>
<dbReference type="InterPro" id="IPR009057">
    <property type="entry name" value="Homeodomain-like_sf"/>
</dbReference>
<evidence type="ECO:0000256" key="5">
    <source>
        <dbReference type="ARBA" id="ARBA00023163"/>
    </source>
</evidence>
<sequence>MKALGFNFDGERPTDLDDIPRTVVTSRFVWGGQRWEAPKSQHRKSVLIYVAQGVLHCEVGRDVWIVPPQRALWLPRGVMHSAYAFGKLESYVVWVDGDGQTHLPATSCITSVSHLLRELLLKAATFPVLYAAGGPEERLLSVIIDELVIPPWENLCLPIPKDPRLRRLVDRIITNPSDKRSAAEWSACIGLGERTMSRLFLQDIGMSFGRWKRQLHITLALQRLASGDSVQTVAFDLGYESSSSFITMFRKTFGKSPGRYLSEWKSRG</sequence>
<keyword evidence="2" id="KW-0805">Transcription regulation</keyword>
<dbReference type="InterPro" id="IPR011051">
    <property type="entry name" value="RmlC_Cupin_sf"/>
</dbReference>
<dbReference type="PANTHER" id="PTHR11019:SF199">
    <property type="entry name" value="HTH-TYPE TRANSCRIPTIONAL REGULATOR NIMR"/>
    <property type="match status" value="1"/>
</dbReference>
<accession>A0A421DU17</accession>
<keyword evidence="5" id="KW-0804">Transcription</keyword>
<dbReference type="PANTHER" id="PTHR11019">
    <property type="entry name" value="HTH-TYPE TRANSCRIPTIONAL REGULATOR NIMR"/>
    <property type="match status" value="1"/>
</dbReference>
<evidence type="ECO:0000256" key="1">
    <source>
        <dbReference type="ARBA" id="ARBA00022491"/>
    </source>
</evidence>